<evidence type="ECO:0000256" key="3">
    <source>
        <dbReference type="ARBA" id="ARBA00013273"/>
    </source>
</evidence>
<keyword evidence="5" id="KW-0963">Cytoplasm</keyword>
<dbReference type="GO" id="GO:0051539">
    <property type="term" value="F:4 iron, 4 sulfur cluster binding"/>
    <property type="evidence" value="ECO:0007669"/>
    <property type="project" value="UniProtKB-KW"/>
</dbReference>
<accession>A0A1M6WFA8</accession>
<dbReference type="EC" id="2.8.4.5" evidence="3"/>
<dbReference type="InterPro" id="IPR038135">
    <property type="entry name" value="Methylthiotransferase_N_sf"/>
</dbReference>
<evidence type="ECO:0000256" key="4">
    <source>
        <dbReference type="ARBA" id="ARBA00022485"/>
    </source>
</evidence>
<dbReference type="SFLD" id="SFLDG01061">
    <property type="entry name" value="methylthiotransferase"/>
    <property type="match status" value="1"/>
</dbReference>
<dbReference type="GO" id="GO:0005829">
    <property type="term" value="C:cytosol"/>
    <property type="evidence" value="ECO:0007669"/>
    <property type="project" value="TreeGrafter"/>
</dbReference>
<dbReference type="GO" id="GO:0035597">
    <property type="term" value="F:tRNA-2-methylthio-N(6)-dimethylallyladenosine(37) synthase activity"/>
    <property type="evidence" value="ECO:0007669"/>
    <property type="project" value="TreeGrafter"/>
</dbReference>
<keyword evidence="19" id="KW-1185">Reference proteome</keyword>
<dbReference type="PROSITE" id="PS51918">
    <property type="entry name" value="RADICAL_SAM"/>
    <property type="match status" value="1"/>
</dbReference>
<evidence type="ECO:0000256" key="15">
    <source>
        <dbReference type="ARBA" id="ARBA00069898"/>
    </source>
</evidence>
<dbReference type="InterPro" id="IPR023404">
    <property type="entry name" value="rSAM_horseshoe"/>
</dbReference>
<evidence type="ECO:0000313" key="19">
    <source>
        <dbReference type="Proteomes" id="UP000183994"/>
    </source>
</evidence>
<dbReference type="GO" id="GO:0046872">
    <property type="term" value="F:metal ion binding"/>
    <property type="evidence" value="ECO:0007669"/>
    <property type="project" value="UniProtKB-KW"/>
</dbReference>
<dbReference type="PROSITE" id="PS01278">
    <property type="entry name" value="MTTASE_RADICAL"/>
    <property type="match status" value="1"/>
</dbReference>
<evidence type="ECO:0000256" key="12">
    <source>
        <dbReference type="ARBA" id="ARBA00031213"/>
    </source>
</evidence>
<comment type="similarity">
    <text evidence="14">Belongs to the methylthiotransferase family. MtaB subfamily.</text>
</comment>
<dbReference type="NCBIfam" id="TIGR00089">
    <property type="entry name" value="MiaB/RimO family radical SAM methylthiotransferase"/>
    <property type="match status" value="1"/>
</dbReference>
<dbReference type="FunFam" id="3.80.30.20:FF:000001">
    <property type="entry name" value="tRNA-2-methylthio-N(6)-dimethylallyladenosine synthase 2"/>
    <property type="match status" value="1"/>
</dbReference>
<comment type="function">
    <text evidence="2">Catalyzes the methylthiolation of N6-threonylcarbamoyladenosine (t(6)A), leading to the formation of 2-methylthio-N6-threonylcarbamoyladenosine (ms(2)t(6)A) at position 37 in tRNAs that read codons beginning with adenine.</text>
</comment>
<dbReference type="FunFam" id="3.40.50.12160:FF:000004">
    <property type="entry name" value="Threonylcarbamoyladenosine tRNA methylthiotransferase MtaB"/>
    <property type="match status" value="1"/>
</dbReference>
<dbReference type="OrthoDB" id="9805215at2"/>
<evidence type="ECO:0000256" key="2">
    <source>
        <dbReference type="ARBA" id="ARBA00002399"/>
    </source>
</evidence>
<dbReference type="SFLD" id="SFLDG01082">
    <property type="entry name" value="B12-binding_domain_containing"/>
    <property type="match status" value="1"/>
</dbReference>
<organism evidence="18 19">
    <name type="scientific">Desulfatibacillum alkenivorans DSM 16219</name>
    <dbReference type="NCBI Taxonomy" id="1121393"/>
    <lineage>
        <taxon>Bacteria</taxon>
        <taxon>Pseudomonadati</taxon>
        <taxon>Thermodesulfobacteriota</taxon>
        <taxon>Desulfobacteria</taxon>
        <taxon>Desulfobacterales</taxon>
        <taxon>Desulfatibacillaceae</taxon>
        <taxon>Desulfatibacillum</taxon>
    </lineage>
</organism>
<keyword evidence="9" id="KW-0479">Metal-binding</keyword>
<dbReference type="Pfam" id="PF00919">
    <property type="entry name" value="UPF0004"/>
    <property type="match status" value="1"/>
</dbReference>
<dbReference type="Gene3D" id="3.40.50.12160">
    <property type="entry name" value="Methylthiotransferase, N-terminal domain"/>
    <property type="match status" value="1"/>
</dbReference>
<evidence type="ECO:0000256" key="7">
    <source>
        <dbReference type="ARBA" id="ARBA00022691"/>
    </source>
</evidence>
<dbReference type="NCBIfam" id="TIGR01579">
    <property type="entry name" value="MiaB-like-C"/>
    <property type="match status" value="1"/>
</dbReference>
<dbReference type="InterPro" id="IPR005839">
    <property type="entry name" value="Methylthiotransferase"/>
</dbReference>
<evidence type="ECO:0000259" key="17">
    <source>
        <dbReference type="PROSITE" id="PS51918"/>
    </source>
</evidence>
<evidence type="ECO:0000313" key="18">
    <source>
        <dbReference type="EMBL" id="SHK92463.1"/>
    </source>
</evidence>
<gene>
    <name evidence="18" type="ORF">SAMN02745216_04314</name>
</gene>
<dbReference type="STRING" id="1121393.SAMN02745216_04314"/>
<dbReference type="InterPro" id="IPR006638">
    <property type="entry name" value="Elp3/MiaA/NifB-like_rSAM"/>
</dbReference>
<comment type="cofactor">
    <cofactor evidence="1">
        <name>[4Fe-4S] cluster</name>
        <dbReference type="ChEBI" id="CHEBI:49883"/>
    </cofactor>
</comment>
<evidence type="ECO:0000256" key="6">
    <source>
        <dbReference type="ARBA" id="ARBA00022679"/>
    </source>
</evidence>
<dbReference type="InterPro" id="IPR007197">
    <property type="entry name" value="rSAM"/>
</dbReference>
<dbReference type="Gene3D" id="3.80.30.20">
    <property type="entry name" value="tm_1862 like domain"/>
    <property type="match status" value="1"/>
</dbReference>
<dbReference type="RefSeq" id="WP_073478324.1">
    <property type="nucleotide sequence ID" value="NZ_FQZU01000038.1"/>
</dbReference>
<evidence type="ECO:0000256" key="11">
    <source>
        <dbReference type="ARBA" id="ARBA00023014"/>
    </source>
</evidence>
<dbReference type="GO" id="GO:0035598">
    <property type="term" value="F:tRNA (N(6)-L-threonylcarbamoyladenosine(37)-C(2))-methylthiotransferase activity"/>
    <property type="evidence" value="ECO:0007669"/>
    <property type="project" value="UniProtKB-EC"/>
</dbReference>
<evidence type="ECO:0000256" key="9">
    <source>
        <dbReference type="ARBA" id="ARBA00022723"/>
    </source>
</evidence>
<reference evidence="19" key="1">
    <citation type="submission" date="2016-11" db="EMBL/GenBank/DDBJ databases">
        <authorList>
            <person name="Varghese N."/>
            <person name="Submissions S."/>
        </authorList>
    </citation>
    <scope>NUCLEOTIDE SEQUENCE [LARGE SCALE GENOMIC DNA]</scope>
    <source>
        <strain evidence="19">DSM 16219</strain>
    </source>
</reference>
<dbReference type="PANTHER" id="PTHR43020">
    <property type="entry name" value="CDK5 REGULATORY SUBUNIT-ASSOCIATED PROTEIN 1"/>
    <property type="match status" value="1"/>
</dbReference>
<keyword evidence="8" id="KW-0819">tRNA processing</keyword>
<feature type="domain" description="Radical SAM core" evidence="17">
    <location>
        <begin position="140"/>
        <end position="370"/>
    </location>
</feature>
<dbReference type="SMART" id="SM00729">
    <property type="entry name" value="Elp3"/>
    <property type="match status" value="1"/>
</dbReference>
<dbReference type="CDD" id="cd01335">
    <property type="entry name" value="Radical_SAM"/>
    <property type="match status" value="1"/>
</dbReference>
<keyword evidence="6 18" id="KW-0808">Transferase</keyword>
<protein>
    <recommendedName>
        <fullName evidence="15">Threonylcarbamoyladenosine tRNA methylthiotransferase MtaB</fullName>
        <ecNumber evidence="3">2.8.4.5</ecNumber>
    </recommendedName>
    <alternativeName>
        <fullName evidence="12">tRNA-t(6)A37 methylthiotransferase</fullName>
    </alternativeName>
</protein>
<keyword evidence="11" id="KW-0411">Iron-sulfur</keyword>
<keyword evidence="10" id="KW-0408">Iron</keyword>
<keyword evidence="7" id="KW-0949">S-adenosyl-L-methionine</keyword>
<evidence type="ECO:0000256" key="5">
    <source>
        <dbReference type="ARBA" id="ARBA00022490"/>
    </source>
</evidence>
<name>A0A1M6WFA8_9BACT</name>
<comment type="catalytic activity">
    <reaction evidence="13">
        <text>N(6)-L-threonylcarbamoyladenosine(37) in tRNA + (sulfur carrier)-SH + AH2 + 2 S-adenosyl-L-methionine = 2-methylsulfanyl-N(6)-L-threonylcarbamoyladenosine(37) in tRNA + (sulfur carrier)-H + 5'-deoxyadenosine + L-methionine + A + S-adenosyl-L-homocysteine + 2 H(+)</text>
        <dbReference type="Rhea" id="RHEA:37075"/>
        <dbReference type="Rhea" id="RHEA-COMP:10163"/>
        <dbReference type="Rhea" id="RHEA-COMP:11092"/>
        <dbReference type="Rhea" id="RHEA-COMP:14737"/>
        <dbReference type="Rhea" id="RHEA-COMP:14739"/>
        <dbReference type="ChEBI" id="CHEBI:13193"/>
        <dbReference type="ChEBI" id="CHEBI:15378"/>
        <dbReference type="ChEBI" id="CHEBI:17319"/>
        <dbReference type="ChEBI" id="CHEBI:17499"/>
        <dbReference type="ChEBI" id="CHEBI:29917"/>
        <dbReference type="ChEBI" id="CHEBI:57844"/>
        <dbReference type="ChEBI" id="CHEBI:57856"/>
        <dbReference type="ChEBI" id="CHEBI:59789"/>
        <dbReference type="ChEBI" id="CHEBI:64428"/>
        <dbReference type="ChEBI" id="CHEBI:74418"/>
        <dbReference type="ChEBI" id="CHEBI:74420"/>
        <dbReference type="EC" id="2.8.4.5"/>
    </reaction>
</comment>
<evidence type="ECO:0000256" key="1">
    <source>
        <dbReference type="ARBA" id="ARBA00001966"/>
    </source>
</evidence>
<dbReference type="Proteomes" id="UP000183994">
    <property type="component" value="Unassembled WGS sequence"/>
</dbReference>
<dbReference type="EMBL" id="FQZU01000038">
    <property type="protein sequence ID" value="SHK92463.1"/>
    <property type="molecule type" value="Genomic_DNA"/>
</dbReference>
<dbReference type="SUPFAM" id="SSF102114">
    <property type="entry name" value="Radical SAM enzymes"/>
    <property type="match status" value="1"/>
</dbReference>
<evidence type="ECO:0000259" key="16">
    <source>
        <dbReference type="PROSITE" id="PS51449"/>
    </source>
</evidence>
<dbReference type="Pfam" id="PF04055">
    <property type="entry name" value="Radical_SAM"/>
    <property type="match status" value="1"/>
</dbReference>
<evidence type="ECO:0000256" key="8">
    <source>
        <dbReference type="ARBA" id="ARBA00022694"/>
    </source>
</evidence>
<sequence length="437" mass="48344">MPKTFYINTLGCKVNQYESDNLACILEKAGMKRVGDKQKADVVVVNTCTVTHKASTQSRQALRQAIKAHKGALVLATGCYAQSEPETLKSIKGVSFVVDNTQRSLIPQIIEKETPRKSAEMLCGEIRSHHDFPVPDIPAPGARSRPFLKIQDGCNAFCTYCIVPYTRGPSRSMPWDAVLRHVAHLTGQGFGEIVFTGIHLGYYGQDLDPPRDLVSLLKELEGRMESGRLRLSSIEPREVSRDLLDLMADSKRICPHLHLPLQSGDSDILERMNRPYSAEFFEELVRNVREALPEAGIGVDVLVGFPGETEEHFKTTLSLLERLPASYFHVFPYSQRQGTPAAKFPDQVPPNVLAKRTKIIRDLGGLKRLAFHAGIIGKTVEVCVEGRKDAKTGLHKGVARNYVPVLFSADSPPVKSSLVRVKAEKLTPQGRVMGALK</sequence>
<dbReference type="InterPro" id="IPR020612">
    <property type="entry name" value="Methylthiotransferase_CS"/>
</dbReference>
<evidence type="ECO:0000256" key="14">
    <source>
        <dbReference type="ARBA" id="ARBA00061574"/>
    </source>
</evidence>
<keyword evidence="4" id="KW-0004">4Fe-4S</keyword>
<evidence type="ECO:0000256" key="10">
    <source>
        <dbReference type="ARBA" id="ARBA00023004"/>
    </source>
</evidence>
<dbReference type="InterPro" id="IPR013848">
    <property type="entry name" value="Methylthiotransferase_N"/>
</dbReference>
<feature type="domain" description="MTTase N-terminal" evidence="16">
    <location>
        <begin position="3"/>
        <end position="115"/>
    </location>
</feature>
<dbReference type="InterPro" id="IPR058240">
    <property type="entry name" value="rSAM_sf"/>
</dbReference>
<dbReference type="AlphaFoldDB" id="A0A1M6WFA8"/>
<evidence type="ECO:0000256" key="13">
    <source>
        <dbReference type="ARBA" id="ARBA00051661"/>
    </source>
</evidence>
<proteinExistence type="inferred from homology"/>
<dbReference type="PANTHER" id="PTHR43020:SF2">
    <property type="entry name" value="MITOCHONDRIAL TRNA METHYLTHIOTRANSFERASE CDK5RAP1"/>
    <property type="match status" value="1"/>
</dbReference>
<dbReference type="PROSITE" id="PS51449">
    <property type="entry name" value="MTTASE_N"/>
    <property type="match status" value="1"/>
</dbReference>
<dbReference type="InterPro" id="IPR006467">
    <property type="entry name" value="MiaB-like_bact"/>
</dbReference>
<dbReference type="SFLD" id="SFLDS00029">
    <property type="entry name" value="Radical_SAM"/>
    <property type="match status" value="1"/>
</dbReference>